<dbReference type="GO" id="GO:0043138">
    <property type="term" value="F:3'-5' DNA helicase activity"/>
    <property type="evidence" value="ECO:0007669"/>
    <property type="project" value="TreeGrafter"/>
</dbReference>
<sequence>MLVAGYHKGFSKTERLKIIHRFLPREVSALVIYYLWLVLPFWEDVQANTWDKTEFSSNFWAPEETLDDLNDDDGKDGYGTGSEQSDGEDMHSRRRHQVGAKVRHLGPGPHWTSARMTRILRRMSLESCQGGLTISSWRHLSIAITRRYFRNGTTAHASLIGEADEGYGSDSDSDVEQDNIWDAQACHGSLTAGLVYGRLITEGCFETNERRVNFRFISEEWHRLFGFPSAVNGFGELLTRALRRWKTLRRINVDEELCRLYEHVRFRGKQREAVEAIMMNKSPVVVVMGTGTGKSLCFMLPAASCLGGLTIVIVPLVSLQGDMMDRCQKHKISCAEWRGDRLPGDVSILFVTPESAMTKRFLDFLESRRLMAKIDRVVIDECHTIMEGSLLFRPKLRELGTLALIGVQMVYLTATLPPSDELAFFSLINARHEDVVIVRARTTRSNVAYSVKSVPASTAAEAVTAVIEQARVTIDQKLEEYPWPAKIIIYCQRVEATEYLAGKLGCDAFLRAATSLLSVPFSVKEEIHRPSLAHTPASSSFTEKGTVF</sequence>
<name>W9HEI1_FUSOX</name>
<dbReference type="Proteomes" id="UP000030753">
    <property type="component" value="Unassembled WGS sequence"/>
</dbReference>
<dbReference type="Pfam" id="PF00270">
    <property type="entry name" value="DEAD"/>
    <property type="match status" value="1"/>
</dbReference>
<dbReference type="GO" id="GO:0003676">
    <property type="term" value="F:nucleic acid binding"/>
    <property type="evidence" value="ECO:0007669"/>
    <property type="project" value="InterPro"/>
</dbReference>
<feature type="region of interest" description="Disordered" evidence="2">
    <location>
        <begin position="64"/>
        <end position="99"/>
    </location>
</feature>
<dbReference type="HOGENOM" id="CLU_001103_21_0_1"/>
<feature type="compositionally biased region" description="Acidic residues" evidence="2">
    <location>
        <begin position="64"/>
        <end position="74"/>
    </location>
</feature>
<dbReference type="AlphaFoldDB" id="W9HEI1"/>
<dbReference type="SMART" id="SM00487">
    <property type="entry name" value="DEXDc"/>
    <property type="match status" value="1"/>
</dbReference>
<dbReference type="OrthoDB" id="5148578at2759"/>
<dbReference type="PANTHER" id="PTHR13710:SF154">
    <property type="entry name" value="RECQ HELICASE, PUTATIVE (AFU_ORTHOLOGUE AFUA_6G14720)-RELATED"/>
    <property type="match status" value="1"/>
</dbReference>
<evidence type="ECO:0000256" key="2">
    <source>
        <dbReference type="SAM" id="MobiDB-lite"/>
    </source>
</evidence>
<dbReference type="PROSITE" id="PS51192">
    <property type="entry name" value="HELICASE_ATP_BIND_1"/>
    <property type="match status" value="1"/>
</dbReference>
<evidence type="ECO:0000259" key="3">
    <source>
        <dbReference type="PROSITE" id="PS51192"/>
    </source>
</evidence>
<dbReference type="InterPro" id="IPR014001">
    <property type="entry name" value="Helicase_ATP-bd"/>
</dbReference>
<dbReference type="SUPFAM" id="SSF52540">
    <property type="entry name" value="P-loop containing nucleoside triphosphate hydrolases"/>
    <property type="match status" value="1"/>
</dbReference>
<dbReference type="GO" id="GO:0009378">
    <property type="term" value="F:four-way junction helicase activity"/>
    <property type="evidence" value="ECO:0007669"/>
    <property type="project" value="TreeGrafter"/>
</dbReference>
<organism evidence="4 5">
    <name type="scientific">Fusarium oxysporum NRRL 32931</name>
    <dbReference type="NCBI Taxonomy" id="660029"/>
    <lineage>
        <taxon>Eukaryota</taxon>
        <taxon>Fungi</taxon>
        <taxon>Dikarya</taxon>
        <taxon>Ascomycota</taxon>
        <taxon>Pezizomycotina</taxon>
        <taxon>Sordariomycetes</taxon>
        <taxon>Hypocreomycetidae</taxon>
        <taxon>Hypocreales</taxon>
        <taxon>Nectriaceae</taxon>
        <taxon>Fusarium</taxon>
        <taxon>Fusarium oxysporum species complex</taxon>
    </lineage>
</organism>
<reference evidence="4 5" key="1">
    <citation type="submission" date="2011-06" db="EMBL/GenBank/DDBJ databases">
        <title>The Genome Sequence of Fusarium oxysporum FOSC 3-a.</title>
        <authorList>
            <consortium name="The Broad Institute Genome Sequencing Platform"/>
            <person name="Ma L.-J."/>
            <person name="Gale L.R."/>
            <person name="Schwartz D.C."/>
            <person name="Zhou S."/>
            <person name="Corby-Kistler H."/>
            <person name="Young S.K."/>
            <person name="Zeng Q."/>
            <person name="Gargeya S."/>
            <person name="Fitzgerald M."/>
            <person name="Haas B."/>
            <person name="Abouelleil A."/>
            <person name="Alvarado L."/>
            <person name="Arachchi H.M."/>
            <person name="Berlin A."/>
            <person name="Brown A."/>
            <person name="Chapman S.B."/>
            <person name="Chen Z."/>
            <person name="Dunbar C."/>
            <person name="Freedman E."/>
            <person name="Gearin G."/>
            <person name="Gellesch M."/>
            <person name="Goldberg J."/>
            <person name="Griggs A."/>
            <person name="Gujja S."/>
            <person name="Heiman D."/>
            <person name="Howarth C."/>
            <person name="Larson L."/>
            <person name="Lui A."/>
            <person name="MacDonald P.J.P."/>
            <person name="Mehta T."/>
            <person name="Montmayeur A."/>
            <person name="Murphy C."/>
            <person name="Neiman D."/>
            <person name="Pearson M."/>
            <person name="Priest M."/>
            <person name="Roberts A."/>
            <person name="Saif S."/>
            <person name="Shea T."/>
            <person name="Shenoy N."/>
            <person name="Sisk P."/>
            <person name="Stolte C."/>
            <person name="Sykes S."/>
            <person name="Wortman J."/>
            <person name="Nusbaum C."/>
            <person name="Birren B."/>
        </authorList>
    </citation>
    <scope>NUCLEOTIDE SEQUENCE [LARGE SCALE GENOMIC DNA]</scope>
    <source>
        <strain evidence="5">FOSC 3-a</strain>
    </source>
</reference>
<evidence type="ECO:0000313" key="4">
    <source>
        <dbReference type="EMBL" id="EWY79399.1"/>
    </source>
</evidence>
<dbReference type="InterPro" id="IPR027417">
    <property type="entry name" value="P-loop_NTPase"/>
</dbReference>
<dbReference type="GO" id="GO:0005737">
    <property type="term" value="C:cytoplasm"/>
    <property type="evidence" value="ECO:0007669"/>
    <property type="project" value="TreeGrafter"/>
</dbReference>
<dbReference type="GO" id="GO:0005694">
    <property type="term" value="C:chromosome"/>
    <property type="evidence" value="ECO:0007669"/>
    <property type="project" value="TreeGrafter"/>
</dbReference>
<dbReference type="CDD" id="cd17920">
    <property type="entry name" value="DEXHc_RecQ"/>
    <property type="match status" value="1"/>
</dbReference>
<dbReference type="InterPro" id="IPR011545">
    <property type="entry name" value="DEAD/DEAH_box_helicase_dom"/>
</dbReference>
<dbReference type="PANTHER" id="PTHR13710">
    <property type="entry name" value="DNA HELICASE RECQ FAMILY MEMBER"/>
    <property type="match status" value="1"/>
</dbReference>
<comment type="similarity">
    <text evidence="1">Belongs to the helicase family. RecQ subfamily.</text>
</comment>
<dbReference type="Gene3D" id="3.40.50.300">
    <property type="entry name" value="P-loop containing nucleotide triphosphate hydrolases"/>
    <property type="match status" value="1"/>
</dbReference>
<evidence type="ECO:0000313" key="5">
    <source>
        <dbReference type="Proteomes" id="UP000030753"/>
    </source>
</evidence>
<accession>W9HEI1</accession>
<dbReference type="GO" id="GO:0005524">
    <property type="term" value="F:ATP binding"/>
    <property type="evidence" value="ECO:0007669"/>
    <property type="project" value="InterPro"/>
</dbReference>
<dbReference type="GO" id="GO:0000724">
    <property type="term" value="P:double-strand break repair via homologous recombination"/>
    <property type="evidence" value="ECO:0007669"/>
    <property type="project" value="TreeGrafter"/>
</dbReference>
<protein>
    <recommendedName>
        <fullName evidence="3">Helicase ATP-binding domain-containing protein</fullName>
    </recommendedName>
</protein>
<proteinExistence type="inferred from homology"/>
<feature type="domain" description="Helicase ATP-binding" evidence="3">
    <location>
        <begin position="275"/>
        <end position="434"/>
    </location>
</feature>
<dbReference type="EMBL" id="JH717871">
    <property type="protein sequence ID" value="EWY79399.1"/>
    <property type="molecule type" value="Genomic_DNA"/>
</dbReference>
<evidence type="ECO:0000256" key="1">
    <source>
        <dbReference type="ARBA" id="ARBA00005446"/>
    </source>
</evidence>
<gene>
    <name evidence="4" type="ORF">FOYG_17444</name>
</gene>